<gene>
    <name evidence="1" type="ORF">NY98_12325</name>
</gene>
<proteinExistence type="predicted"/>
<sequence>MVELFKSAPGPGTFPSDDLTREFGNSTDFLVVCQGRLPDAGLTVWVSFGAQRFDGSDRRIVGDLRAPWDGQYIDPACVLLLDGETVSWSTFATVFWNYLDLPPMRGPTTRQHEEIARLDRETTELLRATGRRLLGALQLG</sequence>
<evidence type="ECO:0000313" key="2">
    <source>
        <dbReference type="Proteomes" id="UP000030585"/>
    </source>
</evidence>
<protein>
    <submittedName>
        <fullName evidence="1">Uncharacterized protein</fullName>
    </submittedName>
</protein>
<dbReference type="EMBL" id="JSEY02000060">
    <property type="protein sequence ID" value="KGU52583.1"/>
    <property type="molecule type" value="Genomic_DNA"/>
</dbReference>
<accession>A0AB34Q814</accession>
<evidence type="ECO:0000313" key="1">
    <source>
        <dbReference type="EMBL" id="KGU52583.1"/>
    </source>
</evidence>
<comment type="caution">
    <text evidence="1">The sequence shown here is derived from an EMBL/GenBank/DDBJ whole genome shotgun (WGS) entry which is preliminary data.</text>
</comment>
<dbReference type="AlphaFoldDB" id="A0AB34Q814"/>
<name>A0AB34Q814_XANCI</name>
<reference evidence="2" key="1">
    <citation type="submission" date="2015-04" db="EMBL/GenBank/DDBJ databases">
        <title>Genome sequencing of pathogens of bean.</title>
        <authorList>
            <person name="Harrison J."/>
            <person name="Aritua V."/>
            <person name="Sapp M."/>
            <person name="Smith J."/>
            <person name="Studholme D.J."/>
        </authorList>
    </citation>
    <scope>NUCLEOTIDE SEQUENCE [LARGE SCALE GENOMIC DNA]</scope>
    <source>
        <strain evidence="2">NCPPB 1058</strain>
    </source>
</reference>
<organism evidence="1 2">
    <name type="scientific">Xanthomonas citri pv. fuscans</name>
    <dbReference type="NCBI Taxonomy" id="366649"/>
    <lineage>
        <taxon>Bacteria</taxon>
        <taxon>Pseudomonadati</taxon>
        <taxon>Pseudomonadota</taxon>
        <taxon>Gammaproteobacteria</taxon>
        <taxon>Lysobacterales</taxon>
        <taxon>Lysobacteraceae</taxon>
        <taxon>Xanthomonas</taxon>
    </lineage>
</organism>
<dbReference type="Proteomes" id="UP000030585">
    <property type="component" value="Unassembled WGS sequence"/>
</dbReference>